<evidence type="ECO:0000256" key="1">
    <source>
        <dbReference type="SAM" id="Coils"/>
    </source>
</evidence>
<feature type="domain" description="KaiC" evidence="3">
    <location>
        <begin position="258"/>
        <end position="490"/>
    </location>
</feature>
<dbReference type="InterPro" id="IPR003593">
    <property type="entry name" value="AAA+_ATPase"/>
</dbReference>
<dbReference type="Pfam" id="PF06745">
    <property type="entry name" value="ATPase"/>
    <property type="match status" value="2"/>
</dbReference>
<dbReference type="RefSeq" id="WP_349762460.1">
    <property type="nucleotide sequence ID" value="NZ_JBEGCJ010000005.1"/>
</dbReference>
<comment type="caution">
    <text evidence="4">The sequence shown here is derived from an EMBL/GenBank/DDBJ whole genome shotgun (WGS) entry which is preliminary data.</text>
</comment>
<protein>
    <submittedName>
        <fullName evidence="4">ATPase domain-containing protein</fullName>
    </submittedName>
</protein>
<evidence type="ECO:0000313" key="4">
    <source>
        <dbReference type="EMBL" id="MEQ6918185.1"/>
    </source>
</evidence>
<keyword evidence="1" id="KW-0175">Coiled coil</keyword>
<dbReference type="SUPFAM" id="SSF52540">
    <property type="entry name" value="P-loop containing nucleoside triphosphate hydrolases"/>
    <property type="match status" value="2"/>
</dbReference>
<feature type="coiled-coil region" evidence="1">
    <location>
        <begin position="507"/>
        <end position="541"/>
    </location>
</feature>
<sequence>MTQVEDDQAPNGLVKRPTGIPSIDIATCGGLPAHRATLVLGQPGCGKTILGLQVLACALDRGEGGVFVSFEESRKQILRDVAAFSWADRFGETSRCEIIDAQSMKGAELSGPFDIDGLLAVLAMCADRVDGSLIVLDGIDQLLRRQPDPLIAVEQVRQINDWCDQRSCTLLLTGKQAQGGSQFASPDHLPGIEFLLSTIFTLSTELVDRSLHRRFRIAKYRGSKHNGDELAMVIDQDGICLPYINSPSDKVGGSATSERISTGIERLDDVLGGGIYRGSTTLISGQPGTSKTTLAAAFGVAACQRGERVLYVSFDEHGSNIVRNLTSVGLDLQPHIDGGLLALHARKSWDVVAEEHFMALQQMIESFKPDCLVIDPASSLLKSSTSHSPYVALERLLENTTRQGITALLTSIASDDDPSDEATMAQVSTLADTWMVVRFRVHGGERNRSLSVVKSRGTAHSNQVRELVISSEGLALADVYEFGTEVLMGTARVEKESEEKIALKLRERERERRRQTLDQEIEKTRNQITQQQNDLARLVDELKYESVYDDILEQEVSHYQDRIRWRREPNGQATAHDREKDHQGGDT</sequence>
<accession>A0ABV1NJL3</accession>
<dbReference type="InterPro" id="IPR027417">
    <property type="entry name" value="P-loop_NTPase"/>
</dbReference>
<dbReference type="InterPro" id="IPR014774">
    <property type="entry name" value="KaiC-like_dom"/>
</dbReference>
<feature type="region of interest" description="Disordered" evidence="2">
    <location>
        <begin position="562"/>
        <end position="587"/>
    </location>
</feature>
<organism evidence="4 5">
    <name type="scientific">Halomonas aquatica</name>
    <dbReference type="NCBI Taxonomy" id="3151123"/>
    <lineage>
        <taxon>Bacteria</taxon>
        <taxon>Pseudomonadati</taxon>
        <taxon>Pseudomonadota</taxon>
        <taxon>Gammaproteobacteria</taxon>
        <taxon>Oceanospirillales</taxon>
        <taxon>Halomonadaceae</taxon>
        <taxon>Halomonas</taxon>
    </lineage>
</organism>
<dbReference type="PANTHER" id="PTHR42926:SF1">
    <property type="entry name" value="CIRCADIAN CLOCK OSCILLATOR PROTEIN KAIC 1"/>
    <property type="match status" value="1"/>
</dbReference>
<dbReference type="SMART" id="SM00382">
    <property type="entry name" value="AAA"/>
    <property type="match status" value="2"/>
</dbReference>
<dbReference type="Gene3D" id="3.40.50.300">
    <property type="entry name" value="P-loop containing nucleotide triphosphate hydrolases"/>
    <property type="match status" value="2"/>
</dbReference>
<proteinExistence type="predicted"/>
<reference evidence="4 5" key="1">
    <citation type="submission" date="2024-05" db="EMBL/GenBank/DDBJ databases">
        <title>Halomonas sp. SSM6 16S ribosomal RNA gene Genome sequencing and assembly.</title>
        <authorList>
            <person name="Yook S."/>
        </authorList>
    </citation>
    <scope>NUCLEOTIDE SEQUENCE [LARGE SCALE GENOMIC DNA]</scope>
    <source>
        <strain evidence="4 5">SSM6</strain>
    </source>
</reference>
<dbReference type="InterPro" id="IPR051347">
    <property type="entry name" value="Circadian_clock_KaiC-rel"/>
</dbReference>
<dbReference type="EMBL" id="JBEGCJ010000005">
    <property type="protein sequence ID" value="MEQ6918185.1"/>
    <property type="molecule type" value="Genomic_DNA"/>
</dbReference>
<keyword evidence="5" id="KW-1185">Reference proteome</keyword>
<evidence type="ECO:0000313" key="5">
    <source>
        <dbReference type="Proteomes" id="UP001442468"/>
    </source>
</evidence>
<evidence type="ECO:0000256" key="2">
    <source>
        <dbReference type="SAM" id="MobiDB-lite"/>
    </source>
</evidence>
<dbReference type="Proteomes" id="UP001442468">
    <property type="component" value="Unassembled WGS sequence"/>
</dbReference>
<dbReference type="InterPro" id="IPR010624">
    <property type="entry name" value="KaiC_dom"/>
</dbReference>
<name>A0ABV1NJL3_9GAMM</name>
<evidence type="ECO:0000259" key="3">
    <source>
        <dbReference type="PROSITE" id="PS51146"/>
    </source>
</evidence>
<gene>
    <name evidence="4" type="ORF">ABE960_11700</name>
</gene>
<dbReference type="PANTHER" id="PTHR42926">
    <property type="match status" value="1"/>
</dbReference>
<feature type="domain" description="KaiC" evidence="3">
    <location>
        <begin position="14"/>
        <end position="257"/>
    </location>
</feature>
<dbReference type="PROSITE" id="PS51146">
    <property type="entry name" value="KAIC"/>
    <property type="match status" value="2"/>
</dbReference>